<dbReference type="InterPro" id="IPR016159">
    <property type="entry name" value="Cullin_repeat-like_dom_sf"/>
</dbReference>
<keyword evidence="2" id="KW-1185">Reference proteome</keyword>
<reference evidence="1 2" key="1">
    <citation type="journal article" date="2013" name="BMC Genomics">
        <title>The miniature genome of a carnivorous plant Genlisea aurea contains a low number of genes and short non-coding sequences.</title>
        <authorList>
            <person name="Leushkin E.V."/>
            <person name="Sutormin R.A."/>
            <person name="Nabieva E.R."/>
            <person name="Penin A.A."/>
            <person name="Kondrashov A.S."/>
            <person name="Logacheva M.D."/>
        </authorList>
    </citation>
    <scope>NUCLEOTIDE SEQUENCE [LARGE SCALE GENOMIC DNA]</scope>
</reference>
<dbReference type="PANTHER" id="PTHR11932">
    <property type="entry name" value="CULLIN"/>
    <property type="match status" value="1"/>
</dbReference>
<sequence length="108" mass="12712">MGQNDIHLYQLYEQAFENYIHSQVLPSLRRKQNAELLQELMKRWNGHKIMTRKTSNSIFRNLVYLEMKGLITDAVVSLIDRERCGEQIDTAMVKRVVNFYVEMGEGSM</sequence>
<proteinExistence type="predicted"/>
<gene>
    <name evidence="1" type="ORF">M569_07119</name>
</gene>
<dbReference type="EMBL" id="AUSU01002993">
    <property type="protein sequence ID" value="EPS67657.1"/>
    <property type="molecule type" value="Genomic_DNA"/>
</dbReference>
<dbReference type="InterPro" id="IPR045093">
    <property type="entry name" value="Cullin"/>
</dbReference>
<dbReference type="SUPFAM" id="SSF74788">
    <property type="entry name" value="Cullin repeat-like"/>
    <property type="match status" value="1"/>
</dbReference>
<dbReference type="OrthoDB" id="27073at2759"/>
<protein>
    <recommendedName>
        <fullName evidence="3">Cullin N-terminal domain-containing protein</fullName>
    </recommendedName>
</protein>
<dbReference type="AlphaFoldDB" id="S8E5L4"/>
<feature type="non-terminal residue" evidence="1">
    <location>
        <position position="108"/>
    </location>
</feature>
<dbReference type="Gene3D" id="1.20.1310.10">
    <property type="entry name" value="Cullin Repeats"/>
    <property type="match status" value="2"/>
</dbReference>
<evidence type="ECO:0000313" key="1">
    <source>
        <dbReference type="EMBL" id="EPS67657.1"/>
    </source>
</evidence>
<dbReference type="Proteomes" id="UP000015453">
    <property type="component" value="Unassembled WGS sequence"/>
</dbReference>
<name>S8E5L4_9LAMI</name>
<evidence type="ECO:0008006" key="3">
    <source>
        <dbReference type="Google" id="ProtNLM"/>
    </source>
</evidence>
<evidence type="ECO:0000313" key="2">
    <source>
        <dbReference type="Proteomes" id="UP000015453"/>
    </source>
</evidence>
<organism evidence="1 2">
    <name type="scientific">Genlisea aurea</name>
    <dbReference type="NCBI Taxonomy" id="192259"/>
    <lineage>
        <taxon>Eukaryota</taxon>
        <taxon>Viridiplantae</taxon>
        <taxon>Streptophyta</taxon>
        <taxon>Embryophyta</taxon>
        <taxon>Tracheophyta</taxon>
        <taxon>Spermatophyta</taxon>
        <taxon>Magnoliopsida</taxon>
        <taxon>eudicotyledons</taxon>
        <taxon>Gunneridae</taxon>
        <taxon>Pentapetalae</taxon>
        <taxon>asterids</taxon>
        <taxon>lamiids</taxon>
        <taxon>Lamiales</taxon>
        <taxon>Lentibulariaceae</taxon>
        <taxon>Genlisea</taxon>
    </lineage>
</organism>
<accession>S8E5L4</accession>
<comment type="caution">
    <text evidence="1">The sequence shown here is derived from an EMBL/GenBank/DDBJ whole genome shotgun (WGS) entry which is preliminary data.</text>
</comment>